<proteinExistence type="inferred from homology"/>
<reference evidence="4 6" key="2">
    <citation type="submission" date="2020-10" db="EMBL/GenBank/DDBJ databases">
        <title>Genome sequencing of Bifidobacterium eulemuris_DSMZ_100216.</title>
        <authorList>
            <person name="Kim J."/>
        </authorList>
    </citation>
    <scope>NUCLEOTIDE SEQUENCE [LARGE SCALE GENOMIC DNA]</scope>
    <source>
        <strain evidence="4 6">DSM 100216</strain>
    </source>
</reference>
<dbReference type="Pfam" id="PF01541">
    <property type="entry name" value="GIY-YIG"/>
    <property type="match status" value="1"/>
</dbReference>
<sequence>MYYVYILANTSNSVIYIGMTSDIHRRMFEHKNKLIDGFTKQYNVHKLVYAEEYPTAIEAIAREKQLKKWRRDKKNALVNQQNPLWDDLSLVM</sequence>
<dbReference type="EMBL" id="MWWZ01000004">
    <property type="protein sequence ID" value="OZG69365.1"/>
    <property type="molecule type" value="Genomic_DNA"/>
</dbReference>
<protein>
    <submittedName>
        <fullName evidence="3">Excinuclease ABC subunit C</fullName>
    </submittedName>
    <submittedName>
        <fullName evidence="4">GIY-YIG nuclease family protein</fullName>
    </submittedName>
</protein>
<dbReference type="Proteomes" id="UP000593943">
    <property type="component" value="Chromosome"/>
</dbReference>
<accession>A0A261GE16</accession>
<evidence type="ECO:0000313" key="6">
    <source>
        <dbReference type="Proteomes" id="UP000593943"/>
    </source>
</evidence>
<evidence type="ECO:0000313" key="3">
    <source>
        <dbReference type="EMBL" id="OZG69365.1"/>
    </source>
</evidence>
<gene>
    <name evidence="4" type="ORF">BE0216_00720</name>
    <name evidence="3" type="ORF">BEUL_0771</name>
</gene>
<dbReference type="RefSeq" id="WP_094636359.1">
    <property type="nucleotide sequence ID" value="NZ_CP062938.1"/>
</dbReference>
<dbReference type="SMART" id="SM00465">
    <property type="entry name" value="GIYc"/>
    <property type="match status" value="1"/>
</dbReference>
<dbReference type="Gene3D" id="3.40.1440.10">
    <property type="entry name" value="GIY-YIG endonuclease"/>
    <property type="match status" value="1"/>
</dbReference>
<name>A0A261GE16_9BIFI</name>
<comment type="similarity">
    <text evidence="1">Belongs to the UPF0213 family.</text>
</comment>
<evidence type="ECO:0000313" key="5">
    <source>
        <dbReference type="Proteomes" id="UP000216057"/>
    </source>
</evidence>
<dbReference type="InterPro" id="IPR035901">
    <property type="entry name" value="GIY-YIG_endonuc_sf"/>
</dbReference>
<evidence type="ECO:0000256" key="1">
    <source>
        <dbReference type="ARBA" id="ARBA00007435"/>
    </source>
</evidence>
<dbReference type="AlphaFoldDB" id="A0A261GE16"/>
<reference evidence="3 5" key="1">
    <citation type="journal article" date="2017" name="BMC Genomics">
        <title>Comparative genomic and phylogenomic analyses of the Bifidobacteriaceae family.</title>
        <authorList>
            <person name="Lugli G.A."/>
            <person name="Milani C."/>
            <person name="Turroni F."/>
            <person name="Duranti S."/>
            <person name="Mancabelli L."/>
            <person name="Mangifesta M."/>
            <person name="Ferrario C."/>
            <person name="Modesto M."/>
            <person name="Mattarelli P."/>
            <person name="Jiri K."/>
            <person name="van Sinderen D."/>
            <person name="Ventura M."/>
        </authorList>
    </citation>
    <scope>NUCLEOTIDE SEQUENCE [LARGE SCALE GENOMIC DNA]</scope>
    <source>
        <strain evidence="3 5">DSM 100216</strain>
    </source>
</reference>
<evidence type="ECO:0000313" key="4">
    <source>
        <dbReference type="EMBL" id="QOL31146.1"/>
    </source>
</evidence>
<evidence type="ECO:0000259" key="2">
    <source>
        <dbReference type="PROSITE" id="PS50164"/>
    </source>
</evidence>
<dbReference type="Proteomes" id="UP000216057">
    <property type="component" value="Unassembled WGS sequence"/>
</dbReference>
<dbReference type="InterPro" id="IPR000305">
    <property type="entry name" value="GIY-YIG_endonuc"/>
</dbReference>
<dbReference type="KEGG" id="beu:BE0216_00720"/>
<dbReference type="CDD" id="cd10448">
    <property type="entry name" value="GIY-YIG_unchar_3"/>
    <property type="match status" value="1"/>
</dbReference>
<keyword evidence="6" id="KW-1185">Reference proteome</keyword>
<feature type="domain" description="GIY-YIG" evidence="2">
    <location>
        <begin position="1"/>
        <end position="76"/>
    </location>
</feature>
<organism evidence="3 5">
    <name type="scientific">Bifidobacterium eulemuris</name>
    <dbReference type="NCBI Taxonomy" id="1765219"/>
    <lineage>
        <taxon>Bacteria</taxon>
        <taxon>Bacillati</taxon>
        <taxon>Actinomycetota</taxon>
        <taxon>Actinomycetes</taxon>
        <taxon>Bifidobacteriales</taxon>
        <taxon>Bifidobacteriaceae</taxon>
        <taxon>Bifidobacterium</taxon>
    </lineage>
</organism>
<dbReference type="SUPFAM" id="SSF82771">
    <property type="entry name" value="GIY-YIG endonuclease"/>
    <property type="match status" value="1"/>
</dbReference>
<dbReference type="PANTHER" id="PTHR34477">
    <property type="entry name" value="UPF0213 PROTEIN YHBQ"/>
    <property type="match status" value="1"/>
</dbReference>
<dbReference type="OrthoDB" id="9797095at2"/>
<dbReference type="PROSITE" id="PS50164">
    <property type="entry name" value="GIY_YIG"/>
    <property type="match status" value="1"/>
</dbReference>
<dbReference type="EMBL" id="CP062938">
    <property type="protein sequence ID" value="QOL31146.1"/>
    <property type="molecule type" value="Genomic_DNA"/>
</dbReference>
<dbReference type="PANTHER" id="PTHR34477:SF5">
    <property type="entry name" value="BSL5627 PROTEIN"/>
    <property type="match status" value="1"/>
</dbReference>
<dbReference type="InterPro" id="IPR050190">
    <property type="entry name" value="UPF0213_domain"/>
</dbReference>